<reference evidence="2" key="1">
    <citation type="submission" date="2015-08" db="EMBL/GenBank/DDBJ databases">
        <authorList>
            <person name="Varghese N."/>
        </authorList>
    </citation>
    <scope>NUCLEOTIDE SEQUENCE [LARGE SCALE GENOMIC DNA]</scope>
    <source>
        <strain evidence="2">JCM 18476</strain>
    </source>
</reference>
<dbReference type="Proteomes" id="UP000182769">
    <property type="component" value="Unassembled WGS sequence"/>
</dbReference>
<dbReference type="AlphaFoldDB" id="A0A0K6II64"/>
<accession>A0A0K6II64</accession>
<name>A0A0K6II64_9GAMM</name>
<gene>
    <name evidence="1" type="ORF">Ga0061065_102125</name>
</gene>
<proteinExistence type="predicted"/>
<evidence type="ECO:0000313" key="1">
    <source>
        <dbReference type="EMBL" id="CUB02788.1"/>
    </source>
</evidence>
<dbReference type="RefSeq" id="WP_169787809.1">
    <property type="nucleotide sequence ID" value="NZ_CYHG01000002.1"/>
</dbReference>
<dbReference type="STRING" id="1137284.GCA_001418205_00630"/>
<protein>
    <submittedName>
        <fullName evidence="1">Uncharacterized protein</fullName>
    </submittedName>
</protein>
<sequence length="195" mass="22459">MPELMVKNVAFNYSSVEDRVCLRCLADEASYDLWLTHRMLHQLLPELTKWFSRSGFETAQTQDFIRSTLLQRSLSGSRSIVEKKTTQAGVANKACSDESGVSEKTGHEMRNDNQSGYFWLCTKANLTFNDQRLRMKLESEFKDQSFIFSMTLLEASHFLMALRNSLKNTDWSCQWPAWLPLVEEDGLPKGTSFLH</sequence>
<evidence type="ECO:0000313" key="2">
    <source>
        <dbReference type="Proteomes" id="UP000182769"/>
    </source>
</evidence>
<keyword evidence="2" id="KW-1185">Reference proteome</keyword>
<organism evidence="1 2">
    <name type="scientific">Marinomonas fungiae</name>
    <dbReference type="NCBI Taxonomy" id="1137284"/>
    <lineage>
        <taxon>Bacteria</taxon>
        <taxon>Pseudomonadati</taxon>
        <taxon>Pseudomonadota</taxon>
        <taxon>Gammaproteobacteria</taxon>
        <taxon>Oceanospirillales</taxon>
        <taxon>Oceanospirillaceae</taxon>
        <taxon>Marinomonas</taxon>
    </lineage>
</organism>
<dbReference type="EMBL" id="CYHG01000002">
    <property type="protein sequence ID" value="CUB02788.1"/>
    <property type="molecule type" value="Genomic_DNA"/>
</dbReference>